<sequence length="252" mass="27725">MNDMIQVENLTKVYRSFKGAKEVKALDQISFTAAPGEFIGIMGPSGSGKTTLLNVLSGVDHPTSGEVIIAGNAMDKLKRDAMALFRRRKIGYVFQDFNLLDSLTLKENIALPLILDRIAPKEIEQRVDELMAFFGIADLANKYPYHVSGGQKQRAAAARAIVTNPAVCFADEPTGNLDSKSATDIMGMLTQMNEERASTILMVTHDPFAASYCKRIIFIKDGQINLQIQSSGDRKAFFDKILEILSVMRGEA</sequence>
<dbReference type="GO" id="GO:0016887">
    <property type="term" value="F:ATP hydrolysis activity"/>
    <property type="evidence" value="ECO:0007669"/>
    <property type="project" value="InterPro"/>
</dbReference>
<reference evidence="7" key="1">
    <citation type="submission" date="2018-12" db="EMBL/GenBank/DDBJ databases">
        <title>Genome sequence of Peanibacillus sp.</title>
        <authorList>
            <person name="Subramani G."/>
            <person name="Srinivasan S."/>
            <person name="Kim M.K."/>
        </authorList>
    </citation>
    <scope>NUCLEOTIDE SEQUENCE [LARGE SCALE GENOMIC DNA]</scope>
    <source>
        <strain evidence="7">18JY67-1</strain>
    </source>
</reference>
<dbReference type="SMART" id="SM00382">
    <property type="entry name" value="AAA"/>
    <property type="match status" value="1"/>
</dbReference>
<dbReference type="InterPro" id="IPR003593">
    <property type="entry name" value="AAA+_ATPase"/>
</dbReference>
<dbReference type="RefSeq" id="WP_126012995.1">
    <property type="nucleotide sequence ID" value="NZ_CP034437.1"/>
</dbReference>
<dbReference type="InterPro" id="IPR027417">
    <property type="entry name" value="P-loop_NTPase"/>
</dbReference>
<gene>
    <name evidence="6" type="ORF">EJC50_04675</name>
</gene>
<dbReference type="GO" id="GO:0005524">
    <property type="term" value="F:ATP binding"/>
    <property type="evidence" value="ECO:0007669"/>
    <property type="project" value="UniProtKB-KW"/>
</dbReference>
<name>A0A3Q8X2K6_9BACL</name>
<evidence type="ECO:0000259" key="5">
    <source>
        <dbReference type="PROSITE" id="PS50893"/>
    </source>
</evidence>
<dbReference type="InterPro" id="IPR003439">
    <property type="entry name" value="ABC_transporter-like_ATP-bd"/>
</dbReference>
<dbReference type="InterPro" id="IPR017911">
    <property type="entry name" value="MacB-like_ATP-bd"/>
</dbReference>
<dbReference type="PANTHER" id="PTHR42798">
    <property type="entry name" value="LIPOPROTEIN-RELEASING SYSTEM ATP-BINDING PROTEIN LOLD"/>
    <property type="match status" value="1"/>
</dbReference>
<dbReference type="Pfam" id="PF00005">
    <property type="entry name" value="ABC_tran"/>
    <property type="match status" value="1"/>
</dbReference>
<evidence type="ECO:0000313" key="7">
    <source>
        <dbReference type="Proteomes" id="UP000272528"/>
    </source>
</evidence>
<dbReference type="GO" id="GO:0022857">
    <property type="term" value="F:transmembrane transporter activity"/>
    <property type="evidence" value="ECO:0007669"/>
    <property type="project" value="UniProtKB-ARBA"/>
</dbReference>
<evidence type="ECO:0000256" key="1">
    <source>
        <dbReference type="ARBA" id="ARBA00005417"/>
    </source>
</evidence>
<keyword evidence="3" id="KW-0547">Nucleotide-binding</keyword>
<evidence type="ECO:0000256" key="4">
    <source>
        <dbReference type="ARBA" id="ARBA00022840"/>
    </source>
</evidence>
<comment type="similarity">
    <text evidence="1">Belongs to the ABC transporter superfamily.</text>
</comment>
<dbReference type="Gene3D" id="3.40.50.300">
    <property type="entry name" value="P-loop containing nucleotide triphosphate hydrolases"/>
    <property type="match status" value="1"/>
</dbReference>
<dbReference type="AlphaFoldDB" id="A0A3Q8X2K6"/>
<keyword evidence="2" id="KW-0813">Transport</keyword>
<dbReference type="PANTHER" id="PTHR42798:SF7">
    <property type="entry name" value="ALPHA-D-RIBOSE 1-METHYLPHOSPHONATE 5-TRIPHOSPHATE SYNTHASE SUBUNIT PHNL"/>
    <property type="match status" value="1"/>
</dbReference>
<dbReference type="PROSITE" id="PS50893">
    <property type="entry name" value="ABC_TRANSPORTER_2"/>
    <property type="match status" value="1"/>
</dbReference>
<dbReference type="CDD" id="cd03255">
    <property type="entry name" value="ABC_MJ0796_LolCDE_FtsE"/>
    <property type="match status" value="1"/>
</dbReference>
<dbReference type="Proteomes" id="UP000272528">
    <property type="component" value="Chromosome"/>
</dbReference>
<evidence type="ECO:0000256" key="2">
    <source>
        <dbReference type="ARBA" id="ARBA00022448"/>
    </source>
</evidence>
<evidence type="ECO:0000256" key="3">
    <source>
        <dbReference type="ARBA" id="ARBA00022741"/>
    </source>
</evidence>
<protein>
    <submittedName>
        <fullName evidence="6">ABC transporter ATP-binding protein</fullName>
    </submittedName>
</protein>
<dbReference type="EMBL" id="CP034437">
    <property type="protein sequence ID" value="AZN39040.1"/>
    <property type="molecule type" value="Genomic_DNA"/>
</dbReference>
<dbReference type="FunFam" id="3.40.50.300:FF:000032">
    <property type="entry name" value="Export ABC transporter ATP-binding protein"/>
    <property type="match status" value="1"/>
</dbReference>
<dbReference type="GO" id="GO:0098796">
    <property type="term" value="C:membrane protein complex"/>
    <property type="evidence" value="ECO:0007669"/>
    <property type="project" value="UniProtKB-ARBA"/>
</dbReference>
<proteinExistence type="inferred from homology"/>
<evidence type="ECO:0000313" key="6">
    <source>
        <dbReference type="EMBL" id="AZN39040.1"/>
    </source>
</evidence>
<accession>A0A3Q8X2K6</accession>
<dbReference type="OrthoDB" id="9791546at2"/>
<feature type="domain" description="ABC transporter" evidence="5">
    <location>
        <begin position="5"/>
        <end position="246"/>
    </location>
</feature>
<dbReference type="SUPFAM" id="SSF52540">
    <property type="entry name" value="P-loop containing nucleoside triphosphate hydrolases"/>
    <property type="match status" value="1"/>
</dbReference>
<dbReference type="KEGG" id="palb:EJC50_04675"/>
<keyword evidence="4 6" id="KW-0067">ATP-binding</keyword>
<organism evidence="6 7">
    <name type="scientific">Paenibacillus albus</name>
    <dbReference type="NCBI Taxonomy" id="2495582"/>
    <lineage>
        <taxon>Bacteria</taxon>
        <taxon>Bacillati</taxon>
        <taxon>Bacillota</taxon>
        <taxon>Bacilli</taxon>
        <taxon>Bacillales</taxon>
        <taxon>Paenibacillaceae</taxon>
        <taxon>Paenibacillus</taxon>
    </lineage>
</organism>
<keyword evidence="7" id="KW-1185">Reference proteome</keyword>